<dbReference type="SUPFAM" id="SSF88659">
    <property type="entry name" value="Sigma3 and sigma4 domains of RNA polymerase sigma factors"/>
    <property type="match status" value="1"/>
</dbReference>
<dbReference type="SUPFAM" id="SSF88946">
    <property type="entry name" value="Sigma2 domain of RNA polymerase sigma factors"/>
    <property type="match status" value="1"/>
</dbReference>
<organism evidence="7 8">
    <name type="scientific">Candidatus Cryosericum odellii</name>
    <dbReference type="NCBI Taxonomy" id="2290917"/>
    <lineage>
        <taxon>Bacteria</taxon>
        <taxon>Pseudomonadati</taxon>
        <taxon>Caldisericota/Cryosericota group</taxon>
        <taxon>Candidatus Cryosericota</taxon>
        <taxon>Candidatus Cryosericia</taxon>
        <taxon>Candidatus Cryosericales</taxon>
        <taxon>Candidatus Cryosericaceae</taxon>
        <taxon>Candidatus Cryosericum</taxon>
    </lineage>
</organism>
<accession>A0A398DTJ6</accession>
<dbReference type="CDD" id="cd06171">
    <property type="entry name" value="Sigma70_r4"/>
    <property type="match status" value="1"/>
</dbReference>
<keyword evidence="2" id="KW-0805">Transcription regulation</keyword>
<keyword evidence="4" id="KW-0804">Transcription</keyword>
<evidence type="ECO:0000256" key="2">
    <source>
        <dbReference type="ARBA" id="ARBA00023015"/>
    </source>
</evidence>
<dbReference type="InterPro" id="IPR013249">
    <property type="entry name" value="RNA_pol_sigma70_r4_t2"/>
</dbReference>
<dbReference type="PANTHER" id="PTHR43133">
    <property type="entry name" value="RNA POLYMERASE ECF-TYPE SIGMA FACTO"/>
    <property type="match status" value="1"/>
</dbReference>
<dbReference type="InterPro" id="IPR013325">
    <property type="entry name" value="RNA_pol_sigma_r2"/>
</dbReference>
<dbReference type="InterPro" id="IPR013324">
    <property type="entry name" value="RNA_pol_sigma_r3/r4-like"/>
</dbReference>
<evidence type="ECO:0000259" key="5">
    <source>
        <dbReference type="Pfam" id="PF04542"/>
    </source>
</evidence>
<dbReference type="Proteomes" id="UP000266489">
    <property type="component" value="Unassembled WGS sequence"/>
</dbReference>
<dbReference type="Gene3D" id="1.10.1740.10">
    <property type="match status" value="1"/>
</dbReference>
<dbReference type="InterPro" id="IPR007627">
    <property type="entry name" value="RNA_pol_sigma70_r2"/>
</dbReference>
<dbReference type="AlphaFoldDB" id="A0A398DTJ6"/>
<dbReference type="GO" id="GO:0016987">
    <property type="term" value="F:sigma factor activity"/>
    <property type="evidence" value="ECO:0007669"/>
    <property type="project" value="UniProtKB-KW"/>
</dbReference>
<feature type="domain" description="RNA polymerase sigma-70 region 2" evidence="5">
    <location>
        <begin position="78"/>
        <end position="143"/>
    </location>
</feature>
<dbReference type="PANTHER" id="PTHR43133:SF51">
    <property type="entry name" value="RNA POLYMERASE SIGMA FACTOR"/>
    <property type="match status" value="1"/>
</dbReference>
<sequence length="239" mass="26857">MGGPLVRRSLRACMSGRFGDAGTVLQTSRVMVEHRARCDIGCQLDYGTGRRPAVQVFPPAKSDGFLLASMLLDFETLMNSCADEIYTYLVSRMGNRFDADDVFQSTFFKVRRFLPSFRGDSSPTTWVMRIAMNEASSFRQCKGRELPLLTPGDALPQPGSDGTGYDPVQAETVRDVAAGMRHLPSDLRDVLYFYYYKEMPYEKIAQLIGKPVGTVKSRLFRAKEELKAFLEAHRDHGTQ</sequence>
<gene>
    <name evidence="7" type="ORF">SMC5_00970</name>
</gene>
<evidence type="ECO:0000313" key="8">
    <source>
        <dbReference type="Proteomes" id="UP000266489"/>
    </source>
</evidence>
<evidence type="ECO:0000256" key="1">
    <source>
        <dbReference type="ARBA" id="ARBA00010641"/>
    </source>
</evidence>
<dbReference type="EMBL" id="QXIU01000023">
    <property type="protein sequence ID" value="RIE15468.1"/>
    <property type="molecule type" value="Genomic_DNA"/>
</dbReference>
<reference evidence="7 8" key="1">
    <citation type="submission" date="2018-09" db="EMBL/GenBank/DDBJ databases">
        <title>Discovery and Ecogenomic Context for Candidatus Cryosericales, a Global Caldiserica Order Active in Thawing Permafrost.</title>
        <authorList>
            <person name="Martinez M.A."/>
            <person name="Woodcroft B.J."/>
            <person name="Ignacio Espinoza J.C."/>
            <person name="Zayed A."/>
            <person name="Singleton C.M."/>
            <person name="Boyd J."/>
            <person name="Li Y.-F."/>
            <person name="Purvine S."/>
            <person name="Maughan H."/>
            <person name="Hodgkins S.B."/>
            <person name="Anderson D."/>
            <person name="Sederholm M."/>
            <person name="Temperton B."/>
            <person name="Saleska S.R."/>
            <person name="Tyson G.W."/>
            <person name="Rich V.I."/>
        </authorList>
    </citation>
    <scope>NUCLEOTIDE SEQUENCE [LARGE SCALE GENOMIC DNA]</scope>
    <source>
        <strain evidence="7 8">SMC5</strain>
    </source>
</reference>
<dbReference type="GO" id="GO:0006352">
    <property type="term" value="P:DNA-templated transcription initiation"/>
    <property type="evidence" value="ECO:0007669"/>
    <property type="project" value="InterPro"/>
</dbReference>
<evidence type="ECO:0000256" key="4">
    <source>
        <dbReference type="ARBA" id="ARBA00023163"/>
    </source>
</evidence>
<dbReference type="Gene3D" id="1.10.10.10">
    <property type="entry name" value="Winged helix-like DNA-binding domain superfamily/Winged helix DNA-binding domain"/>
    <property type="match status" value="1"/>
</dbReference>
<protein>
    <submittedName>
        <fullName evidence="7">RNA polymerase sigma factor</fullName>
    </submittedName>
</protein>
<dbReference type="Pfam" id="PF08281">
    <property type="entry name" value="Sigma70_r4_2"/>
    <property type="match status" value="1"/>
</dbReference>
<evidence type="ECO:0000313" key="7">
    <source>
        <dbReference type="EMBL" id="RIE15468.1"/>
    </source>
</evidence>
<name>A0A398DTJ6_9BACT</name>
<dbReference type="InterPro" id="IPR036388">
    <property type="entry name" value="WH-like_DNA-bd_sf"/>
</dbReference>
<dbReference type="NCBIfam" id="TIGR02937">
    <property type="entry name" value="sigma70-ECF"/>
    <property type="match status" value="1"/>
</dbReference>
<keyword evidence="3" id="KW-0731">Sigma factor</keyword>
<comment type="caution">
    <text evidence="7">The sequence shown here is derived from an EMBL/GenBank/DDBJ whole genome shotgun (WGS) entry which is preliminary data.</text>
</comment>
<evidence type="ECO:0000256" key="3">
    <source>
        <dbReference type="ARBA" id="ARBA00023082"/>
    </source>
</evidence>
<proteinExistence type="inferred from homology"/>
<dbReference type="GO" id="GO:0003677">
    <property type="term" value="F:DNA binding"/>
    <property type="evidence" value="ECO:0007669"/>
    <property type="project" value="InterPro"/>
</dbReference>
<feature type="domain" description="RNA polymerase sigma factor 70 region 4 type 2" evidence="6">
    <location>
        <begin position="180"/>
        <end position="226"/>
    </location>
</feature>
<dbReference type="InterPro" id="IPR014284">
    <property type="entry name" value="RNA_pol_sigma-70_dom"/>
</dbReference>
<dbReference type="Pfam" id="PF04542">
    <property type="entry name" value="Sigma70_r2"/>
    <property type="match status" value="1"/>
</dbReference>
<comment type="similarity">
    <text evidence="1">Belongs to the sigma-70 factor family. ECF subfamily.</text>
</comment>
<dbReference type="InterPro" id="IPR039425">
    <property type="entry name" value="RNA_pol_sigma-70-like"/>
</dbReference>
<evidence type="ECO:0000259" key="6">
    <source>
        <dbReference type="Pfam" id="PF08281"/>
    </source>
</evidence>